<evidence type="ECO:0008006" key="11">
    <source>
        <dbReference type="Google" id="ProtNLM"/>
    </source>
</evidence>
<protein>
    <recommendedName>
        <fullName evidence="11">Flavodoxin-like domain-containing protein</fullName>
    </recommendedName>
</protein>
<dbReference type="GO" id="GO:0010181">
    <property type="term" value="F:FMN binding"/>
    <property type="evidence" value="ECO:0007669"/>
    <property type="project" value="InterPro"/>
</dbReference>
<dbReference type="OrthoDB" id="1856718at2759"/>
<accession>A0A0L0UVD2</accession>
<evidence type="ECO:0000256" key="5">
    <source>
        <dbReference type="ARBA" id="ARBA00022857"/>
    </source>
</evidence>
<gene>
    <name evidence="9" type="ORF">PSTG_15601</name>
</gene>
<dbReference type="InterPro" id="IPR017938">
    <property type="entry name" value="Riboflavin_synthase-like_b-brl"/>
</dbReference>
<dbReference type="Proteomes" id="UP000054564">
    <property type="component" value="Unassembled WGS sequence"/>
</dbReference>
<dbReference type="PANTHER" id="PTHR19384:SF10">
    <property type="entry name" value="NADPH-DEPENDENT DIFLAVIN OXIDOREDUCTASE 1"/>
    <property type="match status" value="1"/>
</dbReference>
<keyword evidence="6" id="KW-0560">Oxidoreductase</keyword>
<dbReference type="AlphaFoldDB" id="A0A0L0UVD2"/>
<dbReference type="SUPFAM" id="SSF52218">
    <property type="entry name" value="Flavoproteins"/>
    <property type="match status" value="1"/>
</dbReference>
<dbReference type="InterPro" id="IPR017927">
    <property type="entry name" value="FAD-bd_FR_type"/>
</dbReference>
<dbReference type="InterPro" id="IPR001433">
    <property type="entry name" value="OxRdtase_FAD/NAD-bd"/>
</dbReference>
<dbReference type="Gene3D" id="2.40.30.10">
    <property type="entry name" value="Translation factors"/>
    <property type="match status" value="1"/>
</dbReference>
<reference evidence="10" key="1">
    <citation type="submission" date="2014-03" db="EMBL/GenBank/DDBJ databases">
        <title>The Genome Sequence of Puccinia striiformis f. sp. tritici PST-78.</title>
        <authorList>
            <consortium name="The Broad Institute Genome Sequencing Platform"/>
            <person name="Cuomo C."/>
            <person name="Hulbert S."/>
            <person name="Chen X."/>
            <person name="Walker B."/>
            <person name="Young S.K."/>
            <person name="Zeng Q."/>
            <person name="Gargeya S."/>
            <person name="Fitzgerald M."/>
            <person name="Haas B."/>
            <person name="Abouelleil A."/>
            <person name="Alvarado L."/>
            <person name="Arachchi H.M."/>
            <person name="Berlin A.M."/>
            <person name="Chapman S.B."/>
            <person name="Goldberg J."/>
            <person name="Griggs A."/>
            <person name="Gujja S."/>
            <person name="Hansen M."/>
            <person name="Howarth C."/>
            <person name="Imamovic A."/>
            <person name="Larimer J."/>
            <person name="McCowan C."/>
            <person name="Montmayeur A."/>
            <person name="Murphy C."/>
            <person name="Neiman D."/>
            <person name="Pearson M."/>
            <person name="Priest M."/>
            <person name="Roberts A."/>
            <person name="Saif S."/>
            <person name="Shea T."/>
            <person name="Sisk P."/>
            <person name="Sykes S."/>
            <person name="Wortman J."/>
            <person name="Nusbaum C."/>
            <person name="Birren B."/>
        </authorList>
    </citation>
    <scope>NUCLEOTIDE SEQUENCE [LARGE SCALE GENOMIC DNA]</scope>
    <source>
        <strain evidence="10">race PST-78</strain>
    </source>
</reference>
<evidence type="ECO:0000259" key="7">
    <source>
        <dbReference type="PROSITE" id="PS50902"/>
    </source>
</evidence>
<dbReference type="PRINTS" id="PR00371">
    <property type="entry name" value="FPNCR"/>
</dbReference>
<dbReference type="SUPFAM" id="SSF63380">
    <property type="entry name" value="Riboflavin synthase domain-like"/>
    <property type="match status" value="1"/>
</dbReference>
<dbReference type="GO" id="GO:0016491">
    <property type="term" value="F:oxidoreductase activity"/>
    <property type="evidence" value="ECO:0007669"/>
    <property type="project" value="UniProtKB-KW"/>
</dbReference>
<keyword evidence="3" id="KW-0285">Flavoprotein</keyword>
<dbReference type="STRING" id="1165861.A0A0L0UVD2"/>
<dbReference type="InterPro" id="IPR023173">
    <property type="entry name" value="NADPH_Cyt_P450_Rdtase_alpha"/>
</dbReference>
<feature type="domain" description="Flavodoxin-like" evidence="7">
    <location>
        <begin position="5"/>
        <end position="156"/>
    </location>
</feature>
<evidence type="ECO:0000256" key="1">
    <source>
        <dbReference type="ARBA" id="ARBA00001917"/>
    </source>
</evidence>
<keyword evidence="10" id="KW-1185">Reference proteome</keyword>
<evidence type="ECO:0000256" key="6">
    <source>
        <dbReference type="ARBA" id="ARBA00023002"/>
    </source>
</evidence>
<evidence type="ECO:0000313" key="10">
    <source>
        <dbReference type="Proteomes" id="UP000054564"/>
    </source>
</evidence>
<dbReference type="PROSITE" id="PS50902">
    <property type="entry name" value="FLAVODOXIN_LIKE"/>
    <property type="match status" value="1"/>
</dbReference>
<dbReference type="GO" id="GO:0005829">
    <property type="term" value="C:cytosol"/>
    <property type="evidence" value="ECO:0007669"/>
    <property type="project" value="TreeGrafter"/>
</dbReference>
<evidence type="ECO:0000256" key="4">
    <source>
        <dbReference type="ARBA" id="ARBA00022827"/>
    </source>
</evidence>
<dbReference type="InterPro" id="IPR001709">
    <property type="entry name" value="Flavoprot_Pyr_Nucl_cyt_Rdtase"/>
</dbReference>
<keyword evidence="4" id="KW-0274">FAD</keyword>
<organism evidence="9 10">
    <name type="scientific">Puccinia striiformis f. sp. tritici PST-78</name>
    <dbReference type="NCBI Taxonomy" id="1165861"/>
    <lineage>
        <taxon>Eukaryota</taxon>
        <taxon>Fungi</taxon>
        <taxon>Dikarya</taxon>
        <taxon>Basidiomycota</taxon>
        <taxon>Pucciniomycotina</taxon>
        <taxon>Pucciniomycetes</taxon>
        <taxon>Pucciniales</taxon>
        <taxon>Pucciniaceae</taxon>
        <taxon>Puccinia</taxon>
    </lineage>
</organism>
<sequence length="414" mass="48015">MERRLSILYGSQNGTAGDLAHQLARGARRVHFKTEVSSMDNYDRDELFDEDLVVYSCLTTGQGVQPSNMTQFWNQLRRPNLPSNFLYNIRFTVFGLGDSSYPQFNWTTKKLFRRLIQVDSALLPWLDGLWSKLLEIKPLPMDHTLDFVPGAVCEIWPQNSDLNILNLFKLMIWDHSSDQVFKVYSTDKSELFTEWISHFTTDTLEREKLIKFCLMEGQDDLYDYITKSRWTISAVLSEFKSTKIPIEYIFDVFPPIRPCQFLISSSSKIFPNQIHLLVAILNYRTRLSVPQKGLCTTWLAGLEIGTRIQIGISEGYVRFPSDPKQLIICIGPGTGITPFQSLIQEQQSFTSHNDDHQHQPNTLVFSGCRSQNMDFYFKDQWVESSKNGLCQFFRTASRDQDHKRYIQDLQSTPY</sequence>
<dbReference type="InterPro" id="IPR003097">
    <property type="entry name" value="CysJ-like_FAD-binding"/>
</dbReference>
<dbReference type="Gene3D" id="3.40.50.360">
    <property type="match status" value="1"/>
</dbReference>
<dbReference type="InterPro" id="IPR029039">
    <property type="entry name" value="Flavoprotein-like_sf"/>
</dbReference>
<dbReference type="Pfam" id="PF00175">
    <property type="entry name" value="NAD_binding_1"/>
    <property type="match status" value="1"/>
</dbReference>
<dbReference type="InterPro" id="IPR039261">
    <property type="entry name" value="FNR_nucleotide-bd"/>
</dbReference>
<evidence type="ECO:0000256" key="3">
    <source>
        <dbReference type="ARBA" id="ARBA00022630"/>
    </source>
</evidence>
<dbReference type="Gene3D" id="3.40.50.80">
    <property type="entry name" value="Nucleotide-binding domain of ferredoxin-NADP reductase (FNR) module"/>
    <property type="match status" value="1"/>
</dbReference>
<dbReference type="Gene3D" id="1.20.990.10">
    <property type="entry name" value="NADPH-cytochrome p450 Reductase, Chain A, domain 3"/>
    <property type="match status" value="1"/>
</dbReference>
<evidence type="ECO:0000256" key="2">
    <source>
        <dbReference type="ARBA" id="ARBA00001974"/>
    </source>
</evidence>
<name>A0A0L0UVD2_9BASI</name>
<dbReference type="Pfam" id="PF00258">
    <property type="entry name" value="Flavodoxin_1"/>
    <property type="match status" value="1"/>
</dbReference>
<evidence type="ECO:0000259" key="8">
    <source>
        <dbReference type="PROSITE" id="PS51384"/>
    </source>
</evidence>
<dbReference type="PROSITE" id="PS51384">
    <property type="entry name" value="FAD_FR"/>
    <property type="match status" value="1"/>
</dbReference>
<keyword evidence="5" id="KW-0521">NADP</keyword>
<dbReference type="Pfam" id="PF00667">
    <property type="entry name" value="FAD_binding_1"/>
    <property type="match status" value="1"/>
</dbReference>
<comment type="caution">
    <text evidence="9">The sequence shown here is derived from an EMBL/GenBank/DDBJ whole genome shotgun (WGS) entry which is preliminary data.</text>
</comment>
<proteinExistence type="predicted"/>
<feature type="domain" description="FAD-binding FR-type" evidence="8">
    <location>
        <begin position="110"/>
        <end position="322"/>
    </location>
</feature>
<dbReference type="SUPFAM" id="SSF52343">
    <property type="entry name" value="Ferredoxin reductase-like, C-terminal NADP-linked domain"/>
    <property type="match status" value="1"/>
</dbReference>
<evidence type="ECO:0000313" key="9">
    <source>
        <dbReference type="EMBL" id="KNE90960.1"/>
    </source>
</evidence>
<comment type="cofactor">
    <cofactor evidence="2">
        <name>FAD</name>
        <dbReference type="ChEBI" id="CHEBI:57692"/>
    </cofactor>
</comment>
<dbReference type="InterPro" id="IPR008254">
    <property type="entry name" value="Flavodoxin/NO_synth"/>
</dbReference>
<comment type="cofactor">
    <cofactor evidence="1">
        <name>FMN</name>
        <dbReference type="ChEBI" id="CHEBI:58210"/>
    </cofactor>
</comment>
<dbReference type="PANTHER" id="PTHR19384">
    <property type="entry name" value="NITRIC OXIDE SYNTHASE-RELATED"/>
    <property type="match status" value="1"/>
</dbReference>
<dbReference type="GO" id="GO:0050660">
    <property type="term" value="F:flavin adenine dinucleotide binding"/>
    <property type="evidence" value="ECO:0007669"/>
    <property type="project" value="TreeGrafter"/>
</dbReference>
<dbReference type="EMBL" id="AJIL01000227">
    <property type="protein sequence ID" value="KNE90960.1"/>
    <property type="molecule type" value="Genomic_DNA"/>
</dbReference>